<proteinExistence type="predicted"/>
<dbReference type="Proteomes" id="UP001615411">
    <property type="component" value="Unassembled WGS sequence"/>
</dbReference>
<comment type="caution">
    <text evidence="1">The sequence shown here is derived from an EMBL/GenBank/DDBJ whole genome shotgun (WGS) entry which is preliminary data.</text>
</comment>
<accession>A0ACC7LUY1</accession>
<gene>
    <name evidence="1" type="ORF">ACIKP7_08485</name>
</gene>
<protein>
    <submittedName>
        <fullName evidence="1">Glycosyltransferase 61 family protein</fullName>
    </submittedName>
</protein>
<evidence type="ECO:0000313" key="2">
    <source>
        <dbReference type="Proteomes" id="UP001615411"/>
    </source>
</evidence>
<sequence>MESNFSNFSTLVAERQKRVSLSAYKFMARKWFAGKADINLKHVAAKSWDIAPGETAVSPPAFFLPNQLERVTAWEARFFPFEHPARTMHGGLSVDLGPTRGHLIKDVCLIDGALYKGNASLWLSLNPKTFPRIVIDTEIQRGAAYCTQNGNTWFGTWLMEDCVTYALACNEGVPVTTAPSARYPLFTQAPAYEHWLGMQPLRLRSAYFRELVLFDDLSNNRSRHLRYRAMGEKLLSHVSYTSHPGVFILRGGAGDLRLLRNELELAEHLHKTRGFRILDPLKSDVPTIVATCAGARTVIGVEGSQLVHGVNVLQPGGSLLVLQPPNRFVSYYKFLTDRDNQHFGFVVGTPEGDGFTIDIEEVERTLDLLPA</sequence>
<keyword evidence="2" id="KW-1185">Reference proteome</keyword>
<dbReference type="EMBL" id="JBIUGF010000019">
    <property type="protein sequence ID" value="MFJ1338160.1"/>
    <property type="molecule type" value="Genomic_DNA"/>
</dbReference>
<name>A0ACC7LUY1_9PSED</name>
<evidence type="ECO:0000313" key="1">
    <source>
        <dbReference type="EMBL" id="MFJ1338160.1"/>
    </source>
</evidence>
<reference evidence="1" key="1">
    <citation type="submission" date="2024-10" db="EMBL/GenBank/DDBJ databases">
        <title>Aeromonas and Pseudomonas from the Cagarras Archipelago, Rio de Janeiro, Brazil.</title>
        <authorList>
            <person name="Canellas A.L.B."/>
            <person name="Laport M.S."/>
        </authorList>
    </citation>
    <scope>NUCLEOTIDE SEQUENCE</scope>
    <source>
        <strain evidence="1">ACP-7</strain>
    </source>
</reference>
<organism evidence="1 2">
    <name type="scientific">Pseudomonas caricapapayae</name>
    <dbReference type="NCBI Taxonomy" id="46678"/>
    <lineage>
        <taxon>Bacteria</taxon>
        <taxon>Pseudomonadati</taxon>
        <taxon>Pseudomonadota</taxon>
        <taxon>Gammaproteobacteria</taxon>
        <taxon>Pseudomonadales</taxon>
        <taxon>Pseudomonadaceae</taxon>
        <taxon>Pseudomonas</taxon>
    </lineage>
</organism>